<evidence type="ECO:0000313" key="2">
    <source>
        <dbReference type="Proteomes" id="UP000005950"/>
    </source>
</evidence>
<dbReference type="InterPro" id="IPR036390">
    <property type="entry name" value="WH_DNA-bd_sf"/>
</dbReference>
<dbReference type="AlphaFoldDB" id="B9Y9W0"/>
<dbReference type="PANTHER" id="PTHR33221:SF15">
    <property type="entry name" value="HTH-TYPE TRANSCRIPTIONAL REGULATOR YWGB-RELATED"/>
    <property type="match status" value="1"/>
</dbReference>
<dbReference type="InterPro" id="IPR036388">
    <property type="entry name" value="WH-like_DNA-bd_sf"/>
</dbReference>
<reference evidence="1 2" key="2">
    <citation type="submission" date="2009-02" db="EMBL/GenBank/DDBJ databases">
        <title>Draft genome sequence of Holdemania filiformis DSM 12042.</title>
        <authorList>
            <person name="Sudarsanam P."/>
            <person name="Ley R."/>
            <person name="Guruge J."/>
            <person name="Turnbaugh P.J."/>
            <person name="Mahowald M."/>
            <person name="Liep D."/>
            <person name="Gordon J."/>
        </authorList>
    </citation>
    <scope>NUCLEOTIDE SEQUENCE [LARGE SCALE GENOMIC DNA]</scope>
    <source>
        <strain evidence="1 2">DSM 12042</strain>
    </source>
</reference>
<dbReference type="EMBL" id="ACCF01000156">
    <property type="protein sequence ID" value="EEF67233.1"/>
    <property type="molecule type" value="Genomic_DNA"/>
</dbReference>
<dbReference type="PROSITE" id="PS51197">
    <property type="entry name" value="HTH_RRF2_2"/>
    <property type="match status" value="1"/>
</dbReference>
<dbReference type="GO" id="GO:0003700">
    <property type="term" value="F:DNA-binding transcription factor activity"/>
    <property type="evidence" value="ECO:0007669"/>
    <property type="project" value="TreeGrafter"/>
</dbReference>
<dbReference type="RefSeq" id="WP_006059782.1">
    <property type="nucleotide sequence ID" value="NZ_GG657558.1"/>
</dbReference>
<organism evidence="1 2">
    <name type="scientific">Holdemania filiformis DSM 12042</name>
    <dbReference type="NCBI Taxonomy" id="545696"/>
    <lineage>
        <taxon>Bacteria</taxon>
        <taxon>Bacillati</taxon>
        <taxon>Bacillota</taxon>
        <taxon>Erysipelotrichia</taxon>
        <taxon>Erysipelotrichales</taxon>
        <taxon>Erysipelotrichaceae</taxon>
        <taxon>Holdemania</taxon>
    </lineage>
</organism>
<dbReference type="HOGENOM" id="CLU_107144_4_3_9"/>
<dbReference type="InterPro" id="IPR000944">
    <property type="entry name" value="Tscrpt_reg_Rrf2"/>
</dbReference>
<proteinExistence type="predicted"/>
<dbReference type="Proteomes" id="UP000005950">
    <property type="component" value="Unassembled WGS sequence"/>
</dbReference>
<comment type="caution">
    <text evidence="1">The sequence shown here is derived from an EMBL/GenBank/DDBJ whole genome shotgun (WGS) entry which is preliminary data.</text>
</comment>
<dbReference type="OrthoDB" id="3242805at2"/>
<dbReference type="STRING" id="545696.HOLDEFILI_02617"/>
<dbReference type="SUPFAM" id="SSF46785">
    <property type="entry name" value="Winged helix' DNA-binding domain"/>
    <property type="match status" value="1"/>
</dbReference>
<dbReference type="Pfam" id="PF02082">
    <property type="entry name" value="Rrf2"/>
    <property type="match status" value="1"/>
</dbReference>
<gene>
    <name evidence="1" type="ORF">HOLDEFILI_02617</name>
</gene>
<dbReference type="InterPro" id="IPR030489">
    <property type="entry name" value="TR_Rrf2-type_CS"/>
</dbReference>
<reference evidence="1 2" key="1">
    <citation type="submission" date="2008-12" db="EMBL/GenBank/DDBJ databases">
        <authorList>
            <person name="Fulton L."/>
            <person name="Clifton S."/>
            <person name="Fulton B."/>
            <person name="Xu J."/>
            <person name="Minx P."/>
            <person name="Pepin K.H."/>
            <person name="Johnson M."/>
            <person name="Bhonagiri V."/>
            <person name="Nash W.E."/>
            <person name="Mardis E.R."/>
            <person name="Wilson R.K."/>
        </authorList>
    </citation>
    <scope>NUCLEOTIDE SEQUENCE [LARGE SCALE GENOMIC DNA]</scope>
    <source>
        <strain evidence="1 2">DSM 12042</strain>
    </source>
</reference>
<protein>
    <submittedName>
        <fullName evidence="1">Transcriptional regulator, Rrf2 family</fullName>
    </submittedName>
</protein>
<name>B9Y9W0_9FIRM</name>
<dbReference type="Gene3D" id="1.10.10.10">
    <property type="entry name" value="Winged helix-like DNA-binding domain superfamily/Winged helix DNA-binding domain"/>
    <property type="match status" value="1"/>
</dbReference>
<accession>B9Y9W0</accession>
<dbReference type="eggNOG" id="COG1959">
    <property type="taxonomic scope" value="Bacteria"/>
</dbReference>
<dbReference type="PANTHER" id="PTHR33221">
    <property type="entry name" value="WINGED HELIX-TURN-HELIX TRANSCRIPTIONAL REGULATOR, RRF2 FAMILY"/>
    <property type="match status" value="1"/>
</dbReference>
<evidence type="ECO:0000313" key="1">
    <source>
        <dbReference type="EMBL" id="EEF67233.1"/>
    </source>
</evidence>
<sequence>MTSELTVAIHAAVYLAHKNAPQSSDELAVNICTHPVRVRKIMAALCRAGIAVSQEGSEGGYRLCRSPQAITLRQIAEALNVALVESKWQSGDPEMSCLVASGMAREMDKIYRSLNEQCLESLDRLTLWDLLQDLFISQPENIIMKKKEELIHENLR</sequence>
<dbReference type="PROSITE" id="PS01332">
    <property type="entry name" value="HTH_RRF2_1"/>
    <property type="match status" value="1"/>
</dbReference>
<dbReference type="GO" id="GO:0005829">
    <property type="term" value="C:cytosol"/>
    <property type="evidence" value="ECO:0007669"/>
    <property type="project" value="TreeGrafter"/>
</dbReference>